<proteinExistence type="predicted"/>
<name>A0A8S1C2C3_9INSE</name>
<accession>A0A8S1C2C3</accession>
<dbReference type="AlphaFoldDB" id="A0A8S1C2C3"/>
<gene>
    <name evidence="1" type="ORF">CLODIP_2_CD06762</name>
</gene>
<evidence type="ECO:0000313" key="2">
    <source>
        <dbReference type="Proteomes" id="UP000494165"/>
    </source>
</evidence>
<comment type="caution">
    <text evidence="1">The sequence shown here is derived from an EMBL/GenBank/DDBJ whole genome shotgun (WGS) entry which is preliminary data.</text>
</comment>
<protein>
    <submittedName>
        <fullName evidence="1">Uncharacterized protein</fullName>
    </submittedName>
</protein>
<organism evidence="1 2">
    <name type="scientific">Cloeon dipterum</name>
    <dbReference type="NCBI Taxonomy" id="197152"/>
    <lineage>
        <taxon>Eukaryota</taxon>
        <taxon>Metazoa</taxon>
        <taxon>Ecdysozoa</taxon>
        <taxon>Arthropoda</taxon>
        <taxon>Hexapoda</taxon>
        <taxon>Insecta</taxon>
        <taxon>Pterygota</taxon>
        <taxon>Palaeoptera</taxon>
        <taxon>Ephemeroptera</taxon>
        <taxon>Pisciforma</taxon>
        <taxon>Baetidae</taxon>
        <taxon>Cloeon</taxon>
    </lineage>
</organism>
<dbReference type="EMBL" id="CADEPI010000019">
    <property type="protein sequence ID" value="CAB3365038.1"/>
    <property type="molecule type" value="Genomic_DNA"/>
</dbReference>
<keyword evidence="2" id="KW-1185">Reference proteome</keyword>
<dbReference type="Proteomes" id="UP000494165">
    <property type="component" value="Unassembled WGS sequence"/>
</dbReference>
<evidence type="ECO:0000313" key="1">
    <source>
        <dbReference type="EMBL" id="CAB3365038.1"/>
    </source>
</evidence>
<reference evidence="1 2" key="1">
    <citation type="submission" date="2020-04" db="EMBL/GenBank/DDBJ databases">
        <authorList>
            <person name="Alioto T."/>
            <person name="Alioto T."/>
            <person name="Gomez Garrido J."/>
        </authorList>
    </citation>
    <scope>NUCLEOTIDE SEQUENCE [LARGE SCALE GENOMIC DNA]</scope>
</reference>
<sequence>MTVEGKRGNCQLDCVVHPHFGEFSCKSLKYLELQFAPEQSYAATYVHLSKILSVPNLEKVTLTRVPTSLDELWRTMLLVAKRAILKRVTHFKLHLRNKDMIEKEIIAITRCCQSIKEELLSDKKEAEMFVEVTPLTPPQ</sequence>